<organism evidence="1 2">
    <name type="scientific">Tepidimonas alkaliphilus</name>
    <dbReference type="NCBI Taxonomy" id="2588942"/>
    <lineage>
        <taxon>Bacteria</taxon>
        <taxon>Pseudomonadati</taxon>
        <taxon>Pseudomonadota</taxon>
        <taxon>Betaproteobacteria</taxon>
        <taxon>Burkholderiales</taxon>
        <taxon>Tepidimonas</taxon>
    </lineage>
</organism>
<proteinExistence type="predicted"/>
<accession>A0A554WCT1</accession>
<protein>
    <recommendedName>
        <fullName evidence="3">DUF2946 domain-containing protein</fullName>
    </recommendedName>
</protein>
<comment type="caution">
    <text evidence="1">The sequence shown here is derived from an EMBL/GenBank/DDBJ whole genome shotgun (WGS) entry which is preliminary data.</text>
</comment>
<dbReference type="Proteomes" id="UP000315736">
    <property type="component" value="Unassembled WGS sequence"/>
</dbReference>
<evidence type="ECO:0000313" key="2">
    <source>
        <dbReference type="Proteomes" id="UP000315736"/>
    </source>
</evidence>
<evidence type="ECO:0008006" key="3">
    <source>
        <dbReference type="Google" id="ProtNLM"/>
    </source>
</evidence>
<keyword evidence="2" id="KW-1185">Reference proteome</keyword>
<reference evidence="1 2" key="1">
    <citation type="submission" date="2019-07" db="EMBL/GenBank/DDBJ databases">
        <title>Tepidimonas alkaliphilus YIM 72238 draft genome.</title>
        <authorList>
            <person name="Da Costa M.S."/>
            <person name="Froufe H.J.C."/>
            <person name="Egas C."/>
            <person name="Albuquerque L."/>
        </authorList>
    </citation>
    <scope>NUCLEOTIDE SEQUENCE [LARGE SCALE GENOMIC DNA]</scope>
    <source>
        <strain evidence="1 2">YIM 72238</strain>
    </source>
</reference>
<gene>
    <name evidence="1" type="ORF">Talka_00053</name>
</gene>
<evidence type="ECO:0000313" key="1">
    <source>
        <dbReference type="EMBL" id="TSE21386.1"/>
    </source>
</evidence>
<dbReference type="EMBL" id="VJNB01000001">
    <property type="protein sequence ID" value="TSE21386.1"/>
    <property type="molecule type" value="Genomic_DNA"/>
</dbReference>
<dbReference type="InterPro" id="IPR021333">
    <property type="entry name" value="DUF2946"/>
</dbReference>
<dbReference type="AlphaFoldDB" id="A0A554WCT1"/>
<name>A0A554WCT1_9BURK</name>
<dbReference type="Pfam" id="PF11162">
    <property type="entry name" value="DUF2946"/>
    <property type="match status" value="1"/>
</dbReference>
<sequence length="148" mass="15589">MSTECSEPTSPAVMTTMHIVNINVGHRRGLLGLVALALLWAALAPALAQAWVGSPRADERVQICTSTGMAWVSLDAGLAAPDDGAAATMTSCDWCLLHAGPGLPPPPEGWPAPSRESGMAWPAWATASPASRLALWWHPQPHAPPRFL</sequence>